<keyword evidence="3" id="KW-1185">Reference proteome</keyword>
<gene>
    <name evidence="2" type="ORF">ILEXP_LOCUS24095</name>
</gene>
<dbReference type="Gene3D" id="3.60.15.10">
    <property type="entry name" value="Ribonuclease Z/Hydroxyacylglutathione hydrolase-like"/>
    <property type="match status" value="1"/>
</dbReference>
<organism evidence="2 3">
    <name type="scientific">Ilex paraguariensis</name>
    <name type="common">yerba mate</name>
    <dbReference type="NCBI Taxonomy" id="185542"/>
    <lineage>
        <taxon>Eukaryota</taxon>
        <taxon>Viridiplantae</taxon>
        <taxon>Streptophyta</taxon>
        <taxon>Embryophyta</taxon>
        <taxon>Tracheophyta</taxon>
        <taxon>Spermatophyta</taxon>
        <taxon>Magnoliopsida</taxon>
        <taxon>eudicotyledons</taxon>
        <taxon>Gunneridae</taxon>
        <taxon>Pentapetalae</taxon>
        <taxon>asterids</taxon>
        <taxon>campanulids</taxon>
        <taxon>Aquifoliales</taxon>
        <taxon>Aquifoliaceae</taxon>
        <taxon>Ilex</taxon>
    </lineage>
</organism>
<dbReference type="PANTHER" id="PTHR46504">
    <property type="entry name" value="TRNASE Z TRZ1"/>
    <property type="match status" value="1"/>
</dbReference>
<keyword evidence="1" id="KW-1133">Transmembrane helix</keyword>
<proteinExistence type="predicted"/>
<dbReference type="PANTHER" id="PTHR46504:SF2">
    <property type="entry name" value="TRNASE Z TRZ1"/>
    <property type="match status" value="1"/>
</dbReference>
<keyword evidence="1" id="KW-0812">Transmembrane</keyword>
<reference evidence="2 3" key="1">
    <citation type="submission" date="2024-02" db="EMBL/GenBank/DDBJ databases">
        <authorList>
            <person name="Vignale AGUSTIN F."/>
            <person name="Sosa J E."/>
            <person name="Modenutti C."/>
        </authorList>
    </citation>
    <scope>NUCLEOTIDE SEQUENCE [LARGE SCALE GENOMIC DNA]</scope>
</reference>
<accession>A0ABC8SER5</accession>
<dbReference type="EMBL" id="CAUOFW020002725">
    <property type="protein sequence ID" value="CAK9155686.1"/>
    <property type="molecule type" value="Genomic_DNA"/>
</dbReference>
<keyword evidence="1" id="KW-0472">Membrane</keyword>
<name>A0ABC8SER5_9AQUA</name>
<dbReference type="InterPro" id="IPR036866">
    <property type="entry name" value="RibonucZ/Hydroxyglut_hydro"/>
</dbReference>
<dbReference type="Proteomes" id="UP001642360">
    <property type="component" value="Unassembled WGS sequence"/>
</dbReference>
<evidence type="ECO:0000313" key="3">
    <source>
        <dbReference type="Proteomes" id="UP001642360"/>
    </source>
</evidence>
<protein>
    <submittedName>
        <fullName evidence="2">Uncharacterized protein</fullName>
    </submittedName>
</protein>
<comment type="caution">
    <text evidence="2">The sequence shown here is derived from an EMBL/GenBank/DDBJ whole genome shotgun (WGS) entry which is preliminary data.</text>
</comment>
<dbReference type="AlphaFoldDB" id="A0ABC8SER5"/>
<feature type="transmembrane region" description="Helical" evidence="1">
    <location>
        <begin position="49"/>
        <end position="73"/>
    </location>
</feature>
<sequence length="138" mass="15806">MSDFIVDNDNIDVLRAKILIMESTYVENTMTVEDAREYGHTHLSEVVSLLFPSCLLTHSLTLMLVLVAILIYFCQIISYADRFENKAILLIHFSARYQLNVSTCSFSHSNDNHMSSRMVSSNGYSYLHCSINFFFSLT</sequence>
<evidence type="ECO:0000256" key="1">
    <source>
        <dbReference type="SAM" id="Phobius"/>
    </source>
</evidence>
<evidence type="ECO:0000313" key="2">
    <source>
        <dbReference type="EMBL" id="CAK9155686.1"/>
    </source>
</evidence>